<sequence>MQRIFYQCLTMMARIVGPWFFVLLSRCVAAGYFLFFPARVMIGVRFYHALFPDRSTRFHLACTWRQFQNFTSLFLDRFLLQTGRTIDYTFAGREHLLAALKQGSGGIILMSHMGNWEIAAHLLRRSIPDLPLMLLMGTRAKDEIERLQKKDLAASGIRVLAVDQAAGSPFSLVEALSFLRGGGFVSLAGDTIWQAEERTVAVEFLGHTARLPETAHTLALVSGAPLFIFFASRKDRSQYHFSVSAPIVVQAASRQARGEAIRRSAQAYADRMQTQLKASPFEWYHFERFLEPGSPDRPTG</sequence>
<evidence type="ECO:0008006" key="9">
    <source>
        <dbReference type="Google" id="ProtNLM"/>
    </source>
</evidence>
<name>A0A5K8A197_9BACT</name>
<evidence type="ECO:0000256" key="4">
    <source>
        <dbReference type="ARBA" id="ARBA00022679"/>
    </source>
</evidence>
<protein>
    <recommendedName>
        <fullName evidence="9">Acyltransferase</fullName>
    </recommendedName>
</protein>
<dbReference type="CDD" id="cd07984">
    <property type="entry name" value="LPLAT_LABLAT-like"/>
    <property type="match status" value="1"/>
</dbReference>
<dbReference type="EMBL" id="AP021876">
    <property type="protein sequence ID" value="BBO86355.1"/>
    <property type="molecule type" value="Genomic_DNA"/>
</dbReference>
<dbReference type="KEGG" id="dov:DSCO28_69210"/>
<keyword evidence="6" id="KW-0012">Acyltransferase</keyword>
<evidence type="ECO:0000256" key="1">
    <source>
        <dbReference type="ARBA" id="ARBA00004533"/>
    </source>
</evidence>
<proteinExistence type="predicted"/>
<dbReference type="InterPro" id="IPR004960">
    <property type="entry name" value="LipA_acyltrans"/>
</dbReference>
<dbReference type="AlphaFoldDB" id="A0A5K8A197"/>
<comment type="subcellular location">
    <subcellularLocation>
        <location evidence="1">Cell inner membrane</location>
    </subcellularLocation>
</comment>
<dbReference type="GO" id="GO:0016746">
    <property type="term" value="F:acyltransferase activity"/>
    <property type="evidence" value="ECO:0007669"/>
    <property type="project" value="UniProtKB-KW"/>
</dbReference>
<keyword evidence="3" id="KW-0997">Cell inner membrane</keyword>
<reference evidence="7 8" key="1">
    <citation type="submission" date="2019-11" db="EMBL/GenBank/DDBJ databases">
        <title>Comparative genomics of hydrocarbon-degrading Desulfosarcina strains.</title>
        <authorList>
            <person name="Watanabe M."/>
            <person name="Kojima H."/>
            <person name="Fukui M."/>
        </authorList>
    </citation>
    <scope>NUCLEOTIDE SEQUENCE [LARGE SCALE GENOMIC DNA]</scope>
    <source>
        <strain evidence="7 8">28bB2T</strain>
    </source>
</reference>
<keyword evidence="5" id="KW-0472">Membrane</keyword>
<organism evidence="7 8">
    <name type="scientific">Desulfosarcina ovata subsp. sediminis</name>
    <dbReference type="NCBI Taxonomy" id="885957"/>
    <lineage>
        <taxon>Bacteria</taxon>
        <taxon>Pseudomonadati</taxon>
        <taxon>Thermodesulfobacteriota</taxon>
        <taxon>Desulfobacteria</taxon>
        <taxon>Desulfobacterales</taxon>
        <taxon>Desulfosarcinaceae</taxon>
        <taxon>Desulfosarcina</taxon>
    </lineage>
</organism>
<keyword evidence="4" id="KW-0808">Transferase</keyword>
<dbReference type="GO" id="GO:0005886">
    <property type="term" value="C:plasma membrane"/>
    <property type="evidence" value="ECO:0007669"/>
    <property type="project" value="UniProtKB-SubCell"/>
</dbReference>
<dbReference type="Proteomes" id="UP000425960">
    <property type="component" value="Chromosome"/>
</dbReference>
<evidence type="ECO:0000313" key="7">
    <source>
        <dbReference type="EMBL" id="BBO86355.1"/>
    </source>
</evidence>
<dbReference type="Pfam" id="PF03279">
    <property type="entry name" value="Lip_A_acyltrans"/>
    <property type="match status" value="1"/>
</dbReference>
<evidence type="ECO:0000256" key="6">
    <source>
        <dbReference type="ARBA" id="ARBA00023315"/>
    </source>
</evidence>
<evidence type="ECO:0000256" key="2">
    <source>
        <dbReference type="ARBA" id="ARBA00022475"/>
    </source>
</evidence>
<dbReference type="GO" id="GO:0009247">
    <property type="term" value="P:glycolipid biosynthetic process"/>
    <property type="evidence" value="ECO:0007669"/>
    <property type="project" value="UniProtKB-ARBA"/>
</dbReference>
<evidence type="ECO:0000256" key="3">
    <source>
        <dbReference type="ARBA" id="ARBA00022519"/>
    </source>
</evidence>
<dbReference type="PANTHER" id="PTHR30606">
    <property type="entry name" value="LIPID A BIOSYNTHESIS LAUROYL ACYLTRANSFERASE"/>
    <property type="match status" value="1"/>
</dbReference>
<dbReference type="RefSeq" id="WP_155325671.1">
    <property type="nucleotide sequence ID" value="NZ_AP021876.1"/>
</dbReference>
<gene>
    <name evidence="7" type="ORF">DSCO28_69210</name>
</gene>
<evidence type="ECO:0000313" key="8">
    <source>
        <dbReference type="Proteomes" id="UP000425960"/>
    </source>
</evidence>
<evidence type="ECO:0000256" key="5">
    <source>
        <dbReference type="ARBA" id="ARBA00023136"/>
    </source>
</evidence>
<dbReference type="PANTHER" id="PTHR30606:SF10">
    <property type="entry name" value="PHOSPHATIDYLINOSITOL MANNOSIDE ACYLTRANSFERASE"/>
    <property type="match status" value="1"/>
</dbReference>
<accession>A0A5K8A197</accession>
<keyword evidence="2" id="KW-1003">Cell membrane</keyword>